<dbReference type="Pfam" id="PF00643">
    <property type="entry name" value="zf-B_box"/>
    <property type="match status" value="1"/>
</dbReference>
<dbReference type="AlphaFoldDB" id="A0A7K8X8H6"/>
<keyword evidence="1 3" id="KW-0479">Metal-binding</keyword>
<dbReference type="GO" id="GO:0008270">
    <property type="term" value="F:zinc ion binding"/>
    <property type="evidence" value="ECO:0007669"/>
    <property type="project" value="UniProtKB-KW"/>
</dbReference>
<keyword evidence="2" id="KW-0862">Zinc</keyword>
<feature type="domain" description="B box-type" evidence="4">
    <location>
        <begin position="25"/>
        <end position="61"/>
    </location>
</feature>
<name>A0A7K8X8H6_9PICI</name>
<gene>
    <name evidence="5" type="primary">Trim41</name>
    <name evidence="5" type="ORF">EUBBOU_R15294</name>
</gene>
<dbReference type="EMBL" id="VWZE01005012">
    <property type="protein sequence ID" value="NXF87187.1"/>
    <property type="molecule type" value="Genomic_DNA"/>
</dbReference>
<keyword evidence="1 3" id="KW-0863">Zinc-finger</keyword>
<keyword evidence="5" id="KW-0436">Ligase</keyword>
<feature type="non-terminal residue" evidence="5">
    <location>
        <position position="1"/>
    </location>
</feature>
<feature type="non-terminal residue" evidence="5">
    <location>
        <position position="98"/>
    </location>
</feature>
<organism evidence="5 6">
    <name type="scientific">Eubucco bourcierii</name>
    <name type="common">red-headed barbet</name>
    <dbReference type="NCBI Taxonomy" id="91767"/>
    <lineage>
        <taxon>Eukaryota</taxon>
        <taxon>Metazoa</taxon>
        <taxon>Chordata</taxon>
        <taxon>Craniata</taxon>
        <taxon>Vertebrata</taxon>
        <taxon>Euteleostomi</taxon>
        <taxon>Archelosauria</taxon>
        <taxon>Archosauria</taxon>
        <taxon>Dinosauria</taxon>
        <taxon>Saurischia</taxon>
        <taxon>Theropoda</taxon>
        <taxon>Coelurosauria</taxon>
        <taxon>Aves</taxon>
        <taxon>Neognathae</taxon>
        <taxon>Neoaves</taxon>
        <taxon>Telluraves</taxon>
        <taxon>Coraciimorphae</taxon>
        <taxon>Piciformes</taxon>
        <taxon>Ramphastidae</taxon>
        <taxon>Eubucco</taxon>
    </lineage>
</organism>
<keyword evidence="6" id="KW-1185">Reference proteome</keyword>
<evidence type="ECO:0000256" key="1">
    <source>
        <dbReference type="ARBA" id="ARBA00022771"/>
    </source>
</evidence>
<dbReference type="PROSITE" id="PS50119">
    <property type="entry name" value="ZF_BBOX"/>
    <property type="match status" value="1"/>
</dbReference>
<comment type="caution">
    <text evidence="5">The sequence shown here is derived from an EMBL/GenBank/DDBJ whole genome shotgun (WGS) entry which is preliminary data.</text>
</comment>
<evidence type="ECO:0000256" key="3">
    <source>
        <dbReference type="PROSITE-ProRule" id="PRU00024"/>
    </source>
</evidence>
<dbReference type="Gene3D" id="3.30.160.60">
    <property type="entry name" value="Classic Zinc Finger"/>
    <property type="match status" value="1"/>
</dbReference>
<dbReference type="InterPro" id="IPR000315">
    <property type="entry name" value="Znf_B-box"/>
</dbReference>
<proteinExistence type="predicted"/>
<reference evidence="5 6" key="1">
    <citation type="submission" date="2019-09" db="EMBL/GenBank/DDBJ databases">
        <title>Bird 10,000 Genomes (B10K) Project - Family phase.</title>
        <authorList>
            <person name="Zhang G."/>
        </authorList>
    </citation>
    <scope>NUCLEOTIDE SEQUENCE [LARGE SCALE GENOMIC DNA]</scope>
    <source>
        <strain evidence="5">B10K-DU-001-04</strain>
        <tissue evidence="5">Muscle</tissue>
    </source>
</reference>
<dbReference type="GO" id="GO:0016874">
    <property type="term" value="F:ligase activity"/>
    <property type="evidence" value="ECO:0007669"/>
    <property type="project" value="UniProtKB-KW"/>
</dbReference>
<dbReference type="Proteomes" id="UP000583613">
    <property type="component" value="Unassembled WGS sequence"/>
</dbReference>
<dbReference type="SUPFAM" id="SSF57845">
    <property type="entry name" value="B-box zinc-binding domain"/>
    <property type="match status" value="1"/>
</dbReference>
<evidence type="ECO:0000313" key="6">
    <source>
        <dbReference type="Proteomes" id="UP000583613"/>
    </source>
</evidence>
<evidence type="ECO:0000313" key="5">
    <source>
        <dbReference type="EMBL" id="NXF87187.1"/>
    </source>
</evidence>
<dbReference type="SMART" id="SM00336">
    <property type="entry name" value="BBOX"/>
    <property type="match status" value="1"/>
</dbReference>
<dbReference type="InterPro" id="IPR050143">
    <property type="entry name" value="TRIM/RBCC"/>
</dbReference>
<dbReference type="OrthoDB" id="9049620at2759"/>
<protein>
    <submittedName>
        <fullName evidence="5">TRI41 ligase</fullName>
    </submittedName>
</protein>
<accession>A0A7K8X8H6</accession>
<sequence length="98" mass="10973">ARVVAVTKRLSLQLARGHQELAGGCQKHGEALKVFCQQDETLLCPVCRESRAHRAHTALPLQEAAQHYKAQLQPQLQALQQQQEQLLELRAAELSRSL</sequence>
<dbReference type="PANTHER" id="PTHR24103">
    <property type="entry name" value="E3 UBIQUITIN-PROTEIN LIGASE TRIM"/>
    <property type="match status" value="1"/>
</dbReference>
<evidence type="ECO:0000256" key="2">
    <source>
        <dbReference type="ARBA" id="ARBA00022833"/>
    </source>
</evidence>
<evidence type="ECO:0000259" key="4">
    <source>
        <dbReference type="PROSITE" id="PS50119"/>
    </source>
</evidence>